<keyword evidence="1" id="KW-0812">Transmembrane</keyword>
<dbReference type="InParanoid" id="A0A263CYH9"/>
<name>A0A263CYH9_9PSEU</name>
<gene>
    <name evidence="3" type="ORF">CFN78_26070</name>
</gene>
<reference evidence="3 4" key="1">
    <citation type="submission" date="2017-07" db="EMBL/GenBank/DDBJ databases">
        <title>Amycolatopsis antarcticus sp. nov., isolated from the surface of an Antarcticus brown macroalga.</title>
        <authorList>
            <person name="Wang J."/>
            <person name="Leiva S."/>
            <person name="Huang J."/>
            <person name="Huang Y."/>
        </authorList>
    </citation>
    <scope>NUCLEOTIDE SEQUENCE [LARGE SCALE GENOMIC DNA]</scope>
    <source>
        <strain evidence="3 4">AU-G6</strain>
    </source>
</reference>
<accession>A0A263CYH9</accession>
<evidence type="ECO:0000313" key="3">
    <source>
        <dbReference type="EMBL" id="OZM70386.1"/>
    </source>
</evidence>
<feature type="domain" description="DUF3592" evidence="2">
    <location>
        <begin position="55"/>
        <end position="126"/>
    </location>
</feature>
<dbReference type="Pfam" id="PF12158">
    <property type="entry name" value="DUF3592"/>
    <property type="match status" value="1"/>
</dbReference>
<feature type="transmembrane region" description="Helical" evidence="1">
    <location>
        <begin position="20"/>
        <end position="39"/>
    </location>
</feature>
<dbReference type="InterPro" id="IPR021994">
    <property type="entry name" value="DUF3592"/>
</dbReference>
<dbReference type="EMBL" id="NKYE01000021">
    <property type="protein sequence ID" value="OZM70386.1"/>
    <property type="molecule type" value="Genomic_DNA"/>
</dbReference>
<evidence type="ECO:0000259" key="2">
    <source>
        <dbReference type="Pfam" id="PF12158"/>
    </source>
</evidence>
<evidence type="ECO:0000256" key="1">
    <source>
        <dbReference type="SAM" id="Phobius"/>
    </source>
</evidence>
<comment type="caution">
    <text evidence="3">The sequence shown here is derived from an EMBL/GenBank/DDBJ whole genome shotgun (WGS) entry which is preliminary data.</text>
</comment>
<dbReference type="AlphaFoldDB" id="A0A263CYH9"/>
<keyword evidence="1" id="KW-1133">Transmembrane helix</keyword>
<dbReference type="Proteomes" id="UP000242444">
    <property type="component" value="Unassembled WGS sequence"/>
</dbReference>
<evidence type="ECO:0000313" key="4">
    <source>
        <dbReference type="Proteomes" id="UP000242444"/>
    </source>
</evidence>
<keyword evidence="4" id="KW-1185">Reference proteome</keyword>
<keyword evidence="1" id="KW-0472">Membrane</keyword>
<feature type="transmembrane region" description="Helical" evidence="1">
    <location>
        <begin position="136"/>
        <end position="160"/>
    </location>
</feature>
<proteinExistence type="predicted"/>
<sequence length="162" mass="17459">MNVRRDFLGYGDSMEIPVVMWLVFGGFAVGGVCLAVQGWRIGRQSVKTPGNWLPTQGVVVRYHWKNVARTGNRDQLAFPVVQYAGPDGRHYEFISDVTIDTGIYRTGKQVGILVDPRAPGNARLASADATVKTTGCLFGVLGCGLAGIGLVATAIFLFVVTR</sequence>
<organism evidence="3 4">
    <name type="scientific">Amycolatopsis antarctica</name>
    <dbReference type="NCBI Taxonomy" id="1854586"/>
    <lineage>
        <taxon>Bacteria</taxon>
        <taxon>Bacillati</taxon>
        <taxon>Actinomycetota</taxon>
        <taxon>Actinomycetes</taxon>
        <taxon>Pseudonocardiales</taxon>
        <taxon>Pseudonocardiaceae</taxon>
        <taxon>Amycolatopsis</taxon>
    </lineage>
</organism>
<protein>
    <recommendedName>
        <fullName evidence="2">DUF3592 domain-containing protein</fullName>
    </recommendedName>
</protein>